<keyword evidence="5" id="KW-1185">Reference proteome</keyword>
<dbReference type="Pfam" id="PF00440">
    <property type="entry name" value="TetR_N"/>
    <property type="match status" value="1"/>
</dbReference>
<feature type="domain" description="HTH tetR-type" evidence="3">
    <location>
        <begin position="5"/>
        <end position="65"/>
    </location>
</feature>
<dbReference type="PROSITE" id="PS50977">
    <property type="entry name" value="HTH_TETR_2"/>
    <property type="match status" value="1"/>
</dbReference>
<evidence type="ECO:0000259" key="3">
    <source>
        <dbReference type="PROSITE" id="PS50977"/>
    </source>
</evidence>
<comment type="caution">
    <text evidence="4">The sequence shown here is derived from an EMBL/GenBank/DDBJ whole genome shotgun (WGS) entry which is preliminary data.</text>
</comment>
<dbReference type="InterPro" id="IPR001647">
    <property type="entry name" value="HTH_TetR"/>
</dbReference>
<dbReference type="InterPro" id="IPR009057">
    <property type="entry name" value="Homeodomain-like_sf"/>
</dbReference>
<dbReference type="EMBL" id="JBHTHQ010000021">
    <property type="protein sequence ID" value="MFD0705390.1"/>
    <property type="molecule type" value="Genomic_DNA"/>
</dbReference>
<protein>
    <submittedName>
        <fullName evidence="4">TetR family transcriptional regulator</fullName>
    </submittedName>
</protein>
<evidence type="ECO:0000256" key="1">
    <source>
        <dbReference type="ARBA" id="ARBA00023125"/>
    </source>
</evidence>
<dbReference type="RefSeq" id="WP_377939078.1">
    <property type="nucleotide sequence ID" value="NZ_JBHTHQ010000021.1"/>
</dbReference>
<dbReference type="InterPro" id="IPR041483">
    <property type="entry name" value="TetR_C_34"/>
</dbReference>
<dbReference type="Pfam" id="PF17929">
    <property type="entry name" value="TetR_C_34"/>
    <property type="match status" value="1"/>
</dbReference>
<proteinExistence type="predicted"/>
<name>A0ABW2Y550_9BIFI</name>
<evidence type="ECO:0000313" key="4">
    <source>
        <dbReference type="EMBL" id="MFD0705390.1"/>
    </source>
</evidence>
<evidence type="ECO:0000256" key="2">
    <source>
        <dbReference type="PROSITE-ProRule" id="PRU00335"/>
    </source>
</evidence>
<organism evidence="4 5">
    <name type="scientific">Alloscardovia venturai</name>
    <dbReference type="NCBI Taxonomy" id="1769421"/>
    <lineage>
        <taxon>Bacteria</taxon>
        <taxon>Bacillati</taxon>
        <taxon>Actinomycetota</taxon>
        <taxon>Actinomycetes</taxon>
        <taxon>Bifidobacteriales</taxon>
        <taxon>Bifidobacteriaceae</taxon>
        <taxon>Alloscardovia</taxon>
    </lineage>
</organism>
<feature type="DNA-binding region" description="H-T-H motif" evidence="2">
    <location>
        <begin position="28"/>
        <end position="47"/>
    </location>
</feature>
<dbReference type="PRINTS" id="PR00455">
    <property type="entry name" value="HTHTETR"/>
</dbReference>
<reference evidence="5" key="1">
    <citation type="journal article" date="2019" name="Int. J. Syst. Evol. Microbiol.">
        <title>The Global Catalogue of Microorganisms (GCM) 10K type strain sequencing project: providing services to taxonomists for standard genome sequencing and annotation.</title>
        <authorList>
            <consortium name="The Broad Institute Genomics Platform"/>
            <consortium name="The Broad Institute Genome Sequencing Center for Infectious Disease"/>
            <person name="Wu L."/>
            <person name="Ma J."/>
        </authorList>
    </citation>
    <scope>NUCLEOTIDE SEQUENCE [LARGE SCALE GENOMIC DNA]</scope>
    <source>
        <strain evidence="5">CCM 8604</strain>
    </source>
</reference>
<evidence type="ECO:0000313" key="5">
    <source>
        <dbReference type="Proteomes" id="UP001597036"/>
    </source>
</evidence>
<accession>A0ABW2Y550</accession>
<dbReference type="Proteomes" id="UP001597036">
    <property type="component" value="Unassembled WGS sequence"/>
</dbReference>
<dbReference type="Gene3D" id="1.10.357.10">
    <property type="entry name" value="Tetracycline Repressor, domain 2"/>
    <property type="match status" value="1"/>
</dbReference>
<gene>
    <name evidence="4" type="ORF">ACFQY8_06495</name>
</gene>
<dbReference type="SUPFAM" id="SSF46689">
    <property type="entry name" value="Homeodomain-like"/>
    <property type="match status" value="1"/>
</dbReference>
<sequence length="207" mass="23810">MQEQIPQREEILAAAQSLYETHNYRDISLKDISEVTSFSRPTIYNYFHTKEEIFLGLITREYDSWAAEMYEWVSASSTSGKVITRENFAELVAGSLEKRELMLKLISSNLTDLEEGASQECIDEFKRSYGATLSAMNAVLKVVDSNVGKKKRENFIYAFFPFLYGIWPYVHATKKQQLGLEHALVKFELHSVHDLVRNLVDQLLIKG</sequence>
<keyword evidence="1 2" id="KW-0238">DNA-binding</keyword>